<proteinExistence type="predicted"/>
<organism evidence="4 5">
    <name type="scientific">Paramecium octaurelia</name>
    <dbReference type="NCBI Taxonomy" id="43137"/>
    <lineage>
        <taxon>Eukaryota</taxon>
        <taxon>Sar</taxon>
        <taxon>Alveolata</taxon>
        <taxon>Ciliophora</taxon>
        <taxon>Intramacronucleata</taxon>
        <taxon>Oligohymenophorea</taxon>
        <taxon>Peniculida</taxon>
        <taxon>Parameciidae</taxon>
        <taxon>Paramecium</taxon>
    </lineage>
</organism>
<keyword evidence="2 3" id="KW-0802">TPR repeat</keyword>
<dbReference type="PROSITE" id="PS50005">
    <property type="entry name" value="TPR"/>
    <property type="match status" value="2"/>
</dbReference>
<gene>
    <name evidence="4" type="ORF">POCTA_138.1.T1910005</name>
</gene>
<evidence type="ECO:0000313" key="5">
    <source>
        <dbReference type="Proteomes" id="UP000683925"/>
    </source>
</evidence>
<dbReference type="SMART" id="SM00028">
    <property type="entry name" value="TPR"/>
    <property type="match status" value="3"/>
</dbReference>
<dbReference type="OrthoDB" id="343765at2759"/>
<dbReference type="InterPro" id="IPR019734">
    <property type="entry name" value="TPR_rpt"/>
</dbReference>
<evidence type="ECO:0000256" key="1">
    <source>
        <dbReference type="ARBA" id="ARBA00022737"/>
    </source>
</evidence>
<evidence type="ECO:0008006" key="6">
    <source>
        <dbReference type="Google" id="ProtNLM"/>
    </source>
</evidence>
<evidence type="ECO:0000256" key="3">
    <source>
        <dbReference type="PROSITE-ProRule" id="PRU00339"/>
    </source>
</evidence>
<comment type="caution">
    <text evidence="4">The sequence shown here is derived from an EMBL/GenBank/DDBJ whole genome shotgun (WGS) entry which is preliminary data.</text>
</comment>
<accession>A0A8S1YR33</accession>
<dbReference type="Proteomes" id="UP000683925">
    <property type="component" value="Unassembled WGS sequence"/>
</dbReference>
<dbReference type="Pfam" id="PF00515">
    <property type="entry name" value="TPR_1"/>
    <property type="match status" value="1"/>
</dbReference>
<keyword evidence="1" id="KW-0677">Repeat</keyword>
<dbReference type="PANTHER" id="PTHR44943">
    <property type="entry name" value="CELLULOSE SYNTHASE OPERON PROTEIN C"/>
    <property type="match status" value="1"/>
</dbReference>
<evidence type="ECO:0000313" key="4">
    <source>
        <dbReference type="EMBL" id="CAD8214852.1"/>
    </source>
</evidence>
<name>A0A8S1YR33_PAROT</name>
<reference evidence="4" key="1">
    <citation type="submission" date="2021-01" db="EMBL/GenBank/DDBJ databases">
        <authorList>
            <consortium name="Genoscope - CEA"/>
            <person name="William W."/>
        </authorList>
    </citation>
    <scope>NUCLEOTIDE SEQUENCE</scope>
</reference>
<evidence type="ECO:0000256" key="2">
    <source>
        <dbReference type="ARBA" id="ARBA00022803"/>
    </source>
</evidence>
<sequence>MLINCDISYLGSALADINQFQEAIQCFNEAICVNPKYGFALIGKGNALQSNRSNIKMQLIVSPKLFLLILNLILHGLAKDVLQAICFNYNEAIQCFNEAISNNPKYADAWNQKGIALNNLNQYQEAIECPNEAIAINPKNVHAWNNKDNLL</sequence>
<dbReference type="EMBL" id="CAJJDP010000195">
    <property type="protein sequence ID" value="CAD8214852.1"/>
    <property type="molecule type" value="Genomic_DNA"/>
</dbReference>
<dbReference type="Pfam" id="PF13181">
    <property type="entry name" value="TPR_8"/>
    <property type="match status" value="2"/>
</dbReference>
<protein>
    <recommendedName>
        <fullName evidence="6">Tetratricopeptide repeat protein</fullName>
    </recommendedName>
</protein>
<feature type="repeat" description="TPR" evidence="3">
    <location>
        <begin position="4"/>
        <end position="37"/>
    </location>
</feature>
<dbReference type="AlphaFoldDB" id="A0A8S1YR33"/>
<keyword evidence="5" id="KW-1185">Reference proteome</keyword>
<feature type="repeat" description="TPR" evidence="3">
    <location>
        <begin position="107"/>
        <end position="140"/>
    </location>
</feature>
<dbReference type="PANTHER" id="PTHR44943:SF4">
    <property type="entry name" value="TPR REPEAT-CONTAINING PROTEIN MJ0798"/>
    <property type="match status" value="1"/>
</dbReference>
<dbReference type="InterPro" id="IPR051685">
    <property type="entry name" value="Ycf3/AcsC/BcsC/TPR_MFPF"/>
</dbReference>